<accession>A0A2I2KMI1</accession>
<dbReference type="RefSeq" id="WP_101830810.1">
    <property type="nucleotide sequence ID" value="NZ_FZMO01000068.1"/>
</dbReference>
<dbReference type="SUPFAM" id="SSF56281">
    <property type="entry name" value="Metallo-hydrolase/oxidoreductase"/>
    <property type="match status" value="1"/>
</dbReference>
<keyword evidence="7" id="KW-1185">Reference proteome</keyword>
<dbReference type="InterPro" id="IPR001018">
    <property type="entry name" value="Beta-lactamase_class-B_CS"/>
</dbReference>
<dbReference type="SMART" id="SM00849">
    <property type="entry name" value="Lactamase_B"/>
    <property type="match status" value="1"/>
</dbReference>
<evidence type="ECO:0000256" key="3">
    <source>
        <dbReference type="ARBA" id="ARBA00022801"/>
    </source>
</evidence>
<evidence type="ECO:0000313" key="6">
    <source>
        <dbReference type="EMBL" id="SNQ46863.1"/>
    </source>
</evidence>
<dbReference type="PROSITE" id="PS00743">
    <property type="entry name" value="BETA_LACTAMASE_B_1"/>
    <property type="match status" value="1"/>
</dbReference>
<organism evidence="6 7">
    <name type="scientific">Frankia canadensis</name>
    <dbReference type="NCBI Taxonomy" id="1836972"/>
    <lineage>
        <taxon>Bacteria</taxon>
        <taxon>Bacillati</taxon>
        <taxon>Actinomycetota</taxon>
        <taxon>Actinomycetes</taxon>
        <taxon>Frankiales</taxon>
        <taxon>Frankiaceae</taxon>
        <taxon>Frankia</taxon>
    </lineage>
</organism>
<keyword evidence="3 6" id="KW-0378">Hydrolase</keyword>
<protein>
    <submittedName>
        <fullName evidence="6">Zn-dependent hydrolase, glyoxylase</fullName>
        <ecNumber evidence="6">3.1.2.6</ecNumber>
    </submittedName>
</protein>
<dbReference type="InterPro" id="IPR001279">
    <property type="entry name" value="Metallo-B-lactamas"/>
</dbReference>
<dbReference type="AlphaFoldDB" id="A0A2I2KMI1"/>
<evidence type="ECO:0000259" key="5">
    <source>
        <dbReference type="SMART" id="SM00849"/>
    </source>
</evidence>
<keyword evidence="4" id="KW-0862">Zinc</keyword>
<dbReference type="CDD" id="cd16275">
    <property type="entry name" value="BaeB-like_MBL-fold"/>
    <property type="match status" value="1"/>
</dbReference>
<dbReference type="GO" id="GO:0008270">
    <property type="term" value="F:zinc ion binding"/>
    <property type="evidence" value="ECO:0007669"/>
    <property type="project" value="InterPro"/>
</dbReference>
<feature type="domain" description="Metallo-beta-lactamase" evidence="5">
    <location>
        <begin position="27"/>
        <end position="202"/>
    </location>
</feature>
<dbReference type="EMBL" id="FZMO01000068">
    <property type="protein sequence ID" value="SNQ46863.1"/>
    <property type="molecule type" value="Genomic_DNA"/>
</dbReference>
<dbReference type="GO" id="GO:0008800">
    <property type="term" value="F:beta-lactamase activity"/>
    <property type="evidence" value="ECO:0007669"/>
    <property type="project" value="InterPro"/>
</dbReference>
<comment type="cofactor">
    <cofactor evidence="1">
        <name>Zn(2+)</name>
        <dbReference type="ChEBI" id="CHEBI:29105"/>
    </cofactor>
</comment>
<keyword evidence="2" id="KW-0479">Metal-binding</keyword>
<dbReference type="InterPro" id="IPR051453">
    <property type="entry name" value="MBL_Glyoxalase_II"/>
</dbReference>
<dbReference type="Proteomes" id="UP000234331">
    <property type="component" value="Unassembled WGS sequence"/>
</dbReference>
<name>A0A2I2KMI1_9ACTN</name>
<dbReference type="GO" id="GO:0004416">
    <property type="term" value="F:hydroxyacylglutathione hydrolase activity"/>
    <property type="evidence" value="ECO:0007669"/>
    <property type="project" value="UniProtKB-EC"/>
</dbReference>
<dbReference type="GO" id="GO:0017001">
    <property type="term" value="P:antibiotic catabolic process"/>
    <property type="evidence" value="ECO:0007669"/>
    <property type="project" value="InterPro"/>
</dbReference>
<evidence type="ECO:0000256" key="2">
    <source>
        <dbReference type="ARBA" id="ARBA00022723"/>
    </source>
</evidence>
<evidence type="ECO:0000313" key="7">
    <source>
        <dbReference type="Proteomes" id="UP000234331"/>
    </source>
</evidence>
<dbReference type="EC" id="3.1.2.6" evidence="6"/>
<dbReference type="Gene3D" id="3.60.15.10">
    <property type="entry name" value="Ribonuclease Z/Hydroxyacylglutathione hydrolase-like"/>
    <property type="match status" value="1"/>
</dbReference>
<dbReference type="Pfam" id="PF00753">
    <property type="entry name" value="Lactamase_B"/>
    <property type="match status" value="1"/>
</dbReference>
<gene>
    <name evidence="6" type="ORF">FRACA_160014</name>
</gene>
<proteinExistence type="predicted"/>
<dbReference type="PANTHER" id="PTHR46233:SF3">
    <property type="entry name" value="HYDROXYACYLGLUTATHIONE HYDROLASE GLOC"/>
    <property type="match status" value="1"/>
</dbReference>
<reference evidence="6 7" key="1">
    <citation type="submission" date="2017-06" db="EMBL/GenBank/DDBJ databases">
        <authorList>
            <person name="Kim H.J."/>
            <person name="Triplett B.A."/>
        </authorList>
    </citation>
    <scope>NUCLEOTIDE SEQUENCE [LARGE SCALE GENOMIC DNA]</scope>
    <source>
        <strain evidence="6">FRACA_ARgP5</strain>
    </source>
</reference>
<evidence type="ECO:0000256" key="4">
    <source>
        <dbReference type="ARBA" id="ARBA00022833"/>
    </source>
</evidence>
<dbReference type="OrthoDB" id="9802991at2"/>
<evidence type="ECO:0000256" key="1">
    <source>
        <dbReference type="ARBA" id="ARBA00001947"/>
    </source>
</evidence>
<sequence length="237" mass="25694">MTDRLYFRQLLSGRDFAVGDPVGTQMVNFVYLVGDRETGEAVVVDPAYKVDDLIDLAAADGMRLTGALVTHYHADHVGGSAFGLEIEGVRQLLARESLPVHVNRDEAEWVRRATEVSASDLVEHDDGDVVMVGQIPIQLLHTPGHTPGSQCFLIDGRLVAGDTLFLEGCGRMDLPGGDAGLMYDSLRRLAGLPDATVVFPGHQYSPKASEDLSVVKRMNHVFRPASAQQWKAMLGVG</sequence>
<dbReference type="InterPro" id="IPR036866">
    <property type="entry name" value="RibonucZ/Hydroxyglut_hydro"/>
</dbReference>
<dbReference type="PANTHER" id="PTHR46233">
    <property type="entry name" value="HYDROXYACYLGLUTATHIONE HYDROLASE GLOC"/>
    <property type="match status" value="1"/>
</dbReference>